<dbReference type="OrthoDB" id="6267461at2"/>
<dbReference type="EMBL" id="PQGD01000027">
    <property type="protein sequence ID" value="POP42942.1"/>
    <property type="molecule type" value="Genomic_DNA"/>
</dbReference>
<dbReference type="Proteomes" id="UP000247005">
    <property type="component" value="Unassembled WGS sequence"/>
</dbReference>
<reference evidence="3 4" key="1">
    <citation type="submission" date="2018-01" db="EMBL/GenBank/DDBJ databases">
        <title>Superficieibacter electus gen. nov., sp. nov., an extended-spectrum beta-lactamase possessing member of the Enterobacteriaceae family, isolated from intensive care unit surfaces.</title>
        <authorList>
            <person name="Potter R.F."/>
            <person name="D'Souza A.W."/>
        </authorList>
    </citation>
    <scope>NUCLEOTIDE SEQUENCE [LARGE SCALE GENOMIC DNA]</scope>
    <source>
        <strain evidence="2 4">BP-1</strain>
        <strain evidence="1 3">BP-2</strain>
    </source>
</reference>
<proteinExistence type="predicted"/>
<dbReference type="RefSeq" id="WP_103678543.1">
    <property type="nucleotide sequence ID" value="NZ_PQGD01000027.1"/>
</dbReference>
<evidence type="ECO:0000313" key="4">
    <source>
        <dbReference type="Proteomes" id="UP000247005"/>
    </source>
</evidence>
<protein>
    <submittedName>
        <fullName evidence="2">Uncharacterized protein</fullName>
    </submittedName>
</protein>
<keyword evidence="3" id="KW-1185">Reference proteome</keyword>
<name>A0A2P5GIH4_9ENTR</name>
<dbReference type="Proteomes" id="UP000237073">
    <property type="component" value="Unassembled WGS sequence"/>
</dbReference>
<sequence>MIIIFGWLKERYIHCVLLSAWCFQCSRIKSWALAYEKEWVTFFGIKTIPFICKRFLVCEGCGDVIPLTWREWRTWFASGDVAAGQHFIEQYQLARKTEVQRRFLLVRREEFYRNDEPPEK</sequence>
<gene>
    <name evidence="2" type="ORF">CHU32_24085</name>
    <name evidence="1" type="ORF">CHU33_24535</name>
</gene>
<evidence type="ECO:0000313" key="2">
    <source>
        <dbReference type="EMBL" id="POP42942.1"/>
    </source>
</evidence>
<evidence type="ECO:0000313" key="1">
    <source>
        <dbReference type="EMBL" id="POP41048.1"/>
    </source>
</evidence>
<accession>A0A2P5GIH4</accession>
<evidence type="ECO:0000313" key="3">
    <source>
        <dbReference type="Proteomes" id="UP000237073"/>
    </source>
</evidence>
<dbReference type="AlphaFoldDB" id="A0A2P5GIH4"/>
<organism evidence="2 4">
    <name type="scientific">Superficieibacter electus</name>
    <dbReference type="NCBI Taxonomy" id="2022662"/>
    <lineage>
        <taxon>Bacteria</taxon>
        <taxon>Pseudomonadati</taxon>
        <taxon>Pseudomonadota</taxon>
        <taxon>Gammaproteobacteria</taxon>
        <taxon>Enterobacterales</taxon>
        <taxon>Enterobacteriaceae</taxon>
        <taxon>Superficieibacter</taxon>
    </lineage>
</organism>
<comment type="caution">
    <text evidence="2">The sequence shown here is derived from an EMBL/GenBank/DDBJ whole genome shotgun (WGS) entry which is preliminary data.</text>
</comment>
<dbReference type="EMBL" id="PQGE01000031">
    <property type="protein sequence ID" value="POP41048.1"/>
    <property type="molecule type" value="Genomic_DNA"/>
</dbReference>